<proteinExistence type="predicted"/>
<accession>B6AA80</accession>
<reference evidence="3" key="1">
    <citation type="submission" date="2008-06" db="EMBL/GenBank/DDBJ databases">
        <authorList>
            <person name="Lorenzi H."/>
            <person name="Inman J."/>
            <person name="Miller J."/>
            <person name="Schobel S."/>
            <person name="Amedeo P."/>
            <person name="Caler E.V."/>
            <person name="da Silva J."/>
        </authorList>
    </citation>
    <scope>NUCLEOTIDE SEQUENCE [LARGE SCALE GENOMIC DNA]</scope>
    <source>
        <strain evidence="3">RN66</strain>
    </source>
</reference>
<feature type="region of interest" description="Disordered" evidence="1">
    <location>
        <begin position="207"/>
        <end position="229"/>
    </location>
</feature>
<gene>
    <name evidence="3" type="ORF">CMU_041940</name>
</gene>
<dbReference type="OrthoDB" id="419711at2759"/>
<dbReference type="RefSeq" id="XP_002139470.1">
    <property type="nucleotide sequence ID" value="XM_002139434.1"/>
</dbReference>
<dbReference type="EMBL" id="DS989726">
    <property type="protein sequence ID" value="EEA05121.1"/>
    <property type="molecule type" value="Genomic_DNA"/>
</dbReference>
<feature type="transmembrane region" description="Helical" evidence="2">
    <location>
        <begin position="473"/>
        <end position="501"/>
    </location>
</feature>
<organism evidence="3 4">
    <name type="scientific">Cryptosporidium muris (strain RN66)</name>
    <dbReference type="NCBI Taxonomy" id="441375"/>
    <lineage>
        <taxon>Eukaryota</taxon>
        <taxon>Sar</taxon>
        <taxon>Alveolata</taxon>
        <taxon>Apicomplexa</taxon>
        <taxon>Conoidasida</taxon>
        <taxon>Coccidia</taxon>
        <taxon>Eucoccidiorida</taxon>
        <taxon>Eimeriorina</taxon>
        <taxon>Cryptosporidiidae</taxon>
        <taxon>Cryptosporidium</taxon>
    </lineage>
</organism>
<dbReference type="GeneID" id="6994586"/>
<keyword evidence="4" id="KW-1185">Reference proteome</keyword>
<keyword evidence="2" id="KW-0812">Transmembrane</keyword>
<feature type="transmembrane region" description="Helical" evidence="2">
    <location>
        <begin position="411"/>
        <end position="430"/>
    </location>
</feature>
<evidence type="ECO:0000313" key="3">
    <source>
        <dbReference type="EMBL" id="EEA05121.1"/>
    </source>
</evidence>
<dbReference type="GO" id="GO:0016020">
    <property type="term" value="C:membrane"/>
    <property type="evidence" value="ECO:0007669"/>
    <property type="project" value="TreeGrafter"/>
</dbReference>
<name>B6AA80_CRYMR</name>
<feature type="compositionally biased region" description="Basic and acidic residues" evidence="1">
    <location>
        <begin position="287"/>
        <end position="296"/>
    </location>
</feature>
<feature type="transmembrane region" description="Helical" evidence="2">
    <location>
        <begin position="437"/>
        <end position="453"/>
    </location>
</feature>
<dbReference type="PANTHER" id="PTHR12242">
    <property type="entry name" value="OS02G0130600 PROTEIN-RELATED"/>
    <property type="match status" value="1"/>
</dbReference>
<evidence type="ECO:0000256" key="1">
    <source>
        <dbReference type="SAM" id="MobiDB-lite"/>
    </source>
</evidence>
<dbReference type="eggNOG" id="ENOG502QYIU">
    <property type="taxonomic scope" value="Eukaryota"/>
</dbReference>
<dbReference type="Proteomes" id="UP000001460">
    <property type="component" value="Unassembled WGS sequence"/>
</dbReference>
<evidence type="ECO:0000313" key="4">
    <source>
        <dbReference type="Proteomes" id="UP000001460"/>
    </source>
</evidence>
<feature type="region of interest" description="Disordered" evidence="1">
    <location>
        <begin position="279"/>
        <end position="303"/>
    </location>
</feature>
<feature type="transmembrane region" description="Helical" evidence="2">
    <location>
        <begin position="87"/>
        <end position="110"/>
    </location>
</feature>
<sequence>MHDFTERFRRGLRLIFRRYQWEFNSASIIPRIQFRFKEFDPSLYFCCSWLLPQWGLLTFRILVFLYLLAMTGWDIYHYYSIDDLQFWAVYVTNWTYTIVILYYLTGIIITENSYSHNINMRRSQIQRRHSCVEMYREVTSTQEESQNATDSSSAYESCDKDHKYDCPEIACVTSSYPTMDVNNMKKKITNGPYMEDMNLENQKLNASISNSSVQSVSTSHESPVSSSRNKEINITINEESVPNISTYNDSANNIAFNTELINTTNKGLDVYHSAQRSGYLSSSSSSTRDHSSDSHSAKSVKKKVKIRSRSTNVFVRIYEYLKRNEFKVIRTPDDEHPILADPFDNLNGLSNSNDFRNNNLVQIPFRYRLIWVLYSISFPATYIVAIVYWSMSIVAPTGIDGFSYLTFNKHGIVAFCITLDTYFTTIPYFLAHVLFPFMFCVTYLVFTIIYYFLRLPNPQDHRDLGFVYSAINFANPLVSAPCSIAVFILVFIVVTVIWCFVGFNRNHLVDPLPNQQRHPVSKNIHTQISIEN</sequence>
<protein>
    <submittedName>
        <fullName evidence="3">Uncharacterized protein</fullName>
    </submittedName>
</protein>
<keyword evidence="2" id="KW-1133">Transmembrane helix</keyword>
<dbReference type="VEuPathDB" id="CryptoDB:CMU_041940"/>
<keyword evidence="2" id="KW-0472">Membrane</keyword>
<feature type="transmembrane region" description="Helical" evidence="2">
    <location>
        <begin position="369"/>
        <end position="391"/>
    </location>
</feature>
<evidence type="ECO:0000256" key="2">
    <source>
        <dbReference type="SAM" id="Phobius"/>
    </source>
</evidence>
<feature type="compositionally biased region" description="Low complexity" evidence="1">
    <location>
        <begin position="207"/>
        <end position="227"/>
    </location>
</feature>
<dbReference type="PANTHER" id="PTHR12242:SF1">
    <property type="entry name" value="MYND-TYPE DOMAIN-CONTAINING PROTEIN"/>
    <property type="match status" value="1"/>
</dbReference>
<dbReference type="OMA" id="HDFTERF"/>
<dbReference type="AlphaFoldDB" id="B6AA80"/>
<feature type="transmembrane region" description="Helical" evidence="2">
    <location>
        <begin position="43"/>
        <end position="67"/>
    </location>
</feature>